<gene>
    <name evidence="2" type="ORF">GCK32_022333</name>
</gene>
<sequence>MDSDTEHDLFIGKIYDAMGDYENAKTYLNKVLSETATDPECELANEAKQILSRPVYASDDDGEDEDEDEDEDDDNGDDEDEDEEDEEEEDELNEKNE</sequence>
<keyword evidence="3" id="KW-1185">Reference proteome</keyword>
<accession>A0AAN8ICX3</accession>
<evidence type="ECO:0000256" key="1">
    <source>
        <dbReference type="SAM" id="MobiDB-lite"/>
    </source>
</evidence>
<dbReference type="Pfam" id="PF13181">
    <property type="entry name" value="TPR_8"/>
    <property type="match status" value="1"/>
</dbReference>
<protein>
    <submittedName>
        <fullName evidence="2">Uncharacterized protein</fullName>
    </submittedName>
</protein>
<feature type="compositionally biased region" description="Acidic residues" evidence="1">
    <location>
        <begin position="58"/>
        <end position="97"/>
    </location>
</feature>
<dbReference type="Proteomes" id="UP001331761">
    <property type="component" value="Unassembled WGS sequence"/>
</dbReference>
<organism evidence="2 3">
    <name type="scientific">Trichostrongylus colubriformis</name>
    <name type="common">Black scour worm</name>
    <dbReference type="NCBI Taxonomy" id="6319"/>
    <lineage>
        <taxon>Eukaryota</taxon>
        <taxon>Metazoa</taxon>
        <taxon>Ecdysozoa</taxon>
        <taxon>Nematoda</taxon>
        <taxon>Chromadorea</taxon>
        <taxon>Rhabditida</taxon>
        <taxon>Rhabditina</taxon>
        <taxon>Rhabditomorpha</taxon>
        <taxon>Strongyloidea</taxon>
        <taxon>Trichostrongylidae</taxon>
        <taxon>Trichostrongylus</taxon>
    </lineage>
</organism>
<name>A0AAN8ICX3_TRICO</name>
<dbReference type="EMBL" id="WIXE01019830">
    <property type="protein sequence ID" value="KAK5969719.1"/>
    <property type="molecule type" value="Genomic_DNA"/>
</dbReference>
<evidence type="ECO:0000313" key="3">
    <source>
        <dbReference type="Proteomes" id="UP001331761"/>
    </source>
</evidence>
<dbReference type="AlphaFoldDB" id="A0AAN8ICX3"/>
<evidence type="ECO:0000313" key="2">
    <source>
        <dbReference type="EMBL" id="KAK5969719.1"/>
    </source>
</evidence>
<feature type="region of interest" description="Disordered" evidence="1">
    <location>
        <begin position="45"/>
        <end position="97"/>
    </location>
</feature>
<proteinExistence type="predicted"/>
<comment type="caution">
    <text evidence="2">The sequence shown here is derived from an EMBL/GenBank/DDBJ whole genome shotgun (WGS) entry which is preliminary data.</text>
</comment>
<reference evidence="2 3" key="1">
    <citation type="submission" date="2019-10" db="EMBL/GenBank/DDBJ databases">
        <title>Assembly and Annotation for the nematode Trichostrongylus colubriformis.</title>
        <authorList>
            <person name="Martin J."/>
        </authorList>
    </citation>
    <scope>NUCLEOTIDE SEQUENCE [LARGE SCALE GENOMIC DNA]</scope>
    <source>
        <strain evidence="2">G859</strain>
        <tissue evidence="2">Whole worm</tissue>
    </source>
</reference>
<dbReference type="InterPro" id="IPR019734">
    <property type="entry name" value="TPR_rpt"/>
</dbReference>